<organism evidence="1">
    <name type="scientific">uncultured Solirubrobacteraceae bacterium</name>
    <dbReference type="NCBI Taxonomy" id="1162706"/>
    <lineage>
        <taxon>Bacteria</taxon>
        <taxon>Bacillati</taxon>
        <taxon>Actinomycetota</taxon>
        <taxon>Thermoleophilia</taxon>
        <taxon>Solirubrobacterales</taxon>
        <taxon>Solirubrobacteraceae</taxon>
        <taxon>environmental samples</taxon>
    </lineage>
</organism>
<dbReference type="GO" id="GO:0006402">
    <property type="term" value="P:mRNA catabolic process"/>
    <property type="evidence" value="ECO:0007669"/>
    <property type="project" value="InterPro"/>
</dbReference>
<dbReference type="AlphaFoldDB" id="A0A6J4TEY7"/>
<dbReference type="GO" id="GO:0003723">
    <property type="term" value="F:RNA binding"/>
    <property type="evidence" value="ECO:0007669"/>
    <property type="project" value="InterPro"/>
</dbReference>
<proteinExistence type="predicted"/>
<dbReference type="SUPFAM" id="SSF117130">
    <property type="entry name" value="CsrA-like"/>
    <property type="match status" value="1"/>
</dbReference>
<dbReference type="EMBL" id="CADCVS010000395">
    <property type="protein sequence ID" value="CAA9521659.1"/>
    <property type="molecule type" value="Genomic_DNA"/>
</dbReference>
<name>A0A6J4TEY7_9ACTN</name>
<dbReference type="InterPro" id="IPR036107">
    <property type="entry name" value="CsrA_sf"/>
</dbReference>
<gene>
    <name evidence="1" type="ORF">AVDCRST_MAG30-3082</name>
</gene>
<dbReference type="Gene3D" id="2.60.40.4380">
    <property type="entry name" value="Translational regulator CsrA"/>
    <property type="match status" value="1"/>
</dbReference>
<dbReference type="GO" id="GO:0006109">
    <property type="term" value="P:regulation of carbohydrate metabolic process"/>
    <property type="evidence" value="ECO:0007669"/>
    <property type="project" value="InterPro"/>
</dbReference>
<evidence type="ECO:0000313" key="1">
    <source>
        <dbReference type="EMBL" id="CAA9521659.1"/>
    </source>
</evidence>
<protein>
    <submittedName>
        <fullName evidence="1">Carbon storage regulator</fullName>
    </submittedName>
</protein>
<reference evidence="1" key="1">
    <citation type="submission" date="2020-02" db="EMBL/GenBank/DDBJ databases">
        <authorList>
            <person name="Meier V. D."/>
        </authorList>
    </citation>
    <scope>NUCLEOTIDE SEQUENCE</scope>
    <source>
        <strain evidence="1">AVDCRST_MAG30</strain>
    </source>
</reference>
<accession>A0A6J4TEY7</accession>
<sequence length="45" mass="5050">MGIQAPRDIPVFRREVYLEIQQENVAAGASARAEVDDALKRLQSH</sequence>